<gene>
    <name evidence="1" type="ORF">MUN79_17170</name>
</gene>
<evidence type="ECO:0000313" key="2">
    <source>
        <dbReference type="Proteomes" id="UP000831796"/>
    </source>
</evidence>
<keyword evidence="2" id="KW-1185">Reference proteome</keyword>
<dbReference type="KEGG" id="hcu:MUN79_17170"/>
<dbReference type="EMBL" id="CP095046">
    <property type="protein sequence ID" value="UOQ70458.1"/>
    <property type="molecule type" value="Genomic_DNA"/>
</dbReference>
<evidence type="ECO:0000313" key="1">
    <source>
        <dbReference type="EMBL" id="UOQ70458.1"/>
    </source>
</evidence>
<name>A0A8T9Q3K8_9BACT</name>
<dbReference type="AlphaFoldDB" id="A0A8T9Q3K8"/>
<dbReference type="RefSeq" id="WP_244673880.1">
    <property type="nucleotide sequence ID" value="NZ_CP095046.1"/>
</dbReference>
<accession>A0A8T9Q3K8</accession>
<reference evidence="1" key="1">
    <citation type="submission" date="2022-04" db="EMBL/GenBank/DDBJ databases">
        <title>Hymenobacter sp. isolated from the air.</title>
        <authorList>
            <person name="Won M."/>
            <person name="Lee C.-M."/>
            <person name="Woen H.-Y."/>
            <person name="Kwon S.-W."/>
        </authorList>
    </citation>
    <scope>NUCLEOTIDE SEQUENCE</scope>
    <source>
        <strain evidence="1">5116S-3</strain>
    </source>
</reference>
<sequence length="70" mass="7830">MVVHNDRAYLFYFTHPGRRQGTPSAASTIAAKRSLIQVVELHYAAGKLSTNRDEPTYVDLGKAGKRGRKR</sequence>
<protein>
    <submittedName>
        <fullName evidence="1">Uncharacterized protein</fullName>
    </submittedName>
</protein>
<dbReference type="Proteomes" id="UP000831796">
    <property type="component" value="Chromosome"/>
</dbReference>
<proteinExistence type="predicted"/>
<organism evidence="1 2">
    <name type="scientific">Hymenobacter cellulosilyticus</name>
    <dbReference type="NCBI Taxonomy" id="2932248"/>
    <lineage>
        <taxon>Bacteria</taxon>
        <taxon>Pseudomonadati</taxon>
        <taxon>Bacteroidota</taxon>
        <taxon>Cytophagia</taxon>
        <taxon>Cytophagales</taxon>
        <taxon>Hymenobacteraceae</taxon>
        <taxon>Hymenobacter</taxon>
    </lineage>
</organism>